<feature type="binding site" evidence="5">
    <location>
        <begin position="157"/>
        <end position="159"/>
    </location>
    <ligand>
        <name>substrate</name>
    </ligand>
</feature>
<evidence type="ECO:0000313" key="9">
    <source>
        <dbReference type="Proteomes" id="UP000177894"/>
    </source>
</evidence>
<evidence type="ECO:0000256" key="6">
    <source>
        <dbReference type="PIRNR" id="PIRNR016262"/>
    </source>
</evidence>
<dbReference type="NCBIfam" id="NF010925">
    <property type="entry name" value="PRK14345.1"/>
    <property type="match status" value="1"/>
</dbReference>
<dbReference type="Proteomes" id="UP000177894">
    <property type="component" value="Chromosome"/>
</dbReference>
<comment type="catalytic activity">
    <reaction evidence="5 6">
        <text>octanoyl-[ACP] + L-lysyl-[protein] = N(6)-octanoyl-L-lysyl-[protein] + holo-[ACP] + H(+)</text>
        <dbReference type="Rhea" id="RHEA:17665"/>
        <dbReference type="Rhea" id="RHEA-COMP:9636"/>
        <dbReference type="Rhea" id="RHEA-COMP:9685"/>
        <dbReference type="Rhea" id="RHEA-COMP:9752"/>
        <dbReference type="Rhea" id="RHEA-COMP:9928"/>
        <dbReference type="ChEBI" id="CHEBI:15378"/>
        <dbReference type="ChEBI" id="CHEBI:29969"/>
        <dbReference type="ChEBI" id="CHEBI:64479"/>
        <dbReference type="ChEBI" id="CHEBI:78463"/>
        <dbReference type="ChEBI" id="CHEBI:78809"/>
        <dbReference type="EC" id="2.3.1.181"/>
    </reaction>
</comment>
<proteinExistence type="inferred from homology"/>
<evidence type="ECO:0000256" key="4">
    <source>
        <dbReference type="ARBA" id="ARBA00024732"/>
    </source>
</evidence>
<evidence type="ECO:0000259" key="7">
    <source>
        <dbReference type="PROSITE" id="PS51733"/>
    </source>
</evidence>
<sequence length="227" mass="26247">MKKVLVMNLGRIRYGEAYELQKELLNYVLDNEALIGVFLLVEHPPVFTIGKSGTYKDFLYSTEEIRERGIEIYESDRGGKITYHGLGQVVGYPILDLKAFKKDLHWYVHQIEETIIDSLKTFGISAGRKDKYIGVWVENEKICAIGIRLKKWVAMHGFALNHHTNLEDFHLINPCGIREFGVTSINKINQKVKYTEVIEEVKKSFEKIFDVELVETTLNEVRDCYGK</sequence>
<dbReference type="Pfam" id="PF21948">
    <property type="entry name" value="LplA-B_cat"/>
    <property type="match status" value="1"/>
</dbReference>
<keyword evidence="2 5" id="KW-0808">Transferase</keyword>
<evidence type="ECO:0000256" key="3">
    <source>
        <dbReference type="ARBA" id="ARBA00023315"/>
    </source>
</evidence>
<protein>
    <recommendedName>
        <fullName evidence="5 6">Octanoyltransferase</fullName>
        <ecNumber evidence="5 6">2.3.1.181</ecNumber>
    </recommendedName>
    <alternativeName>
        <fullName evidence="5">Lipoate-protein ligase B</fullName>
    </alternativeName>
    <alternativeName>
        <fullName evidence="5">Lipoyl/octanoyl transferase</fullName>
    </alternativeName>
    <alternativeName>
        <fullName evidence="5">Octanoyl-[acyl-carrier-protein]-protein N-octanoyltransferase</fullName>
    </alternativeName>
</protein>
<feature type="active site" description="Acyl-thioester intermediate" evidence="5">
    <location>
        <position position="175"/>
    </location>
</feature>
<evidence type="ECO:0000256" key="5">
    <source>
        <dbReference type="HAMAP-Rule" id="MF_00013"/>
    </source>
</evidence>
<organism evidence="8 9">
    <name type="scientific">Clostridium formicaceticum</name>
    <dbReference type="NCBI Taxonomy" id="1497"/>
    <lineage>
        <taxon>Bacteria</taxon>
        <taxon>Bacillati</taxon>
        <taxon>Bacillota</taxon>
        <taxon>Clostridia</taxon>
        <taxon>Eubacteriales</taxon>
        <taxon>Clostridiaceae</taxon>
        <taxon>Clostridium</taxon>
    </lineage>
</organism>
<keyword evidence="5" id="KW-0963">Cytoplasm</keyword>
<feature type="domain" description="BPL/LPL catalytic" evidence="7">
    <location>
        <begin position="32"/>
        <end position="213"/>
    </location>
</feature>
<dbReference type="PANTHER" id="PTHR10993:SF7">
    <property type="entry name" value="LIPOYLTRANSFERASE 2, MITOCHONDRIAL-RELATED"/>
    <property type="match status" value="1"/>
</dbReference>
<feature type="binding site" evidence="5">
    <location>
        <begin position="77"/>
        <end position="84"/>
    </location>
    <ligand>
        <name>substrate</name>
    </ligand>
</feature>
<dbReference type="RefSeq" id="WP_070967937.1">
    <property type="nucleotide sequence ID" value="NZ_CP017603.1"/>
</dbReference>
<evidence type="ECO:0000256" key="2">
    <source>
        <dbReference type="ARBA" id="ARBA00022679"/>
    </source>
</evidence>
<gene>
    <name evidence="5" type="primary">lipB</name>
    <name evidence="8" type="ORF">BJL90_11185</name>
</gene>
<comment type="similarity">
    <text evidence="5 6">Belongs to the LipB family.</text>
</comment>
<feature type="site" description="Lowers pKa of active site Cys" evidence="5">
    <location>
        <position position="141"/>
    </location>
</feature>
<reference evidence="8 9" key="1">
    <citation type="submission" date="2016-10" db="EMBL/GenBank/DDBJ databases">
        <title>Complete Genome Sequence of Acetogen Clostridium formicoaceticum ATCC 27076.</title>
        <authorList>
            <person name="Bao T."/>
            <person name="Cheng C."/>
            <person name="Zhao J."/>
            <person name="Yang S.-T."/>
            <person name="Wang J."/>
            <person name="Wang M."/>
        </authorList>
    </citation>
    <scope>NUCLEOTIDE SEQUENCE [LARGE SCALE GENOMIC DNA]</scope>
    <source>
        <strain evidence="8 9">ATCC 27076</strain>
    </source>
</reference>
<dbReference type="PANTHER" id="PTHR10993">
    <property type="entry name" value="OCTANOYLTRANSFERASE"/>
    <property type="match status" value="1"/>
</dbReference>
<dbReference type="PROSITE" id="PS51733">
    <property type="entry name" value="BPL_LPL_CATALYTIC"/>
    <property type="match status" value="1"/>
</dbReference>
<dbReference type="Gene3D" id="3.30.930.10">
    <property type="entry name" value="Bira Bifunctional Protein, Domain 2"/>
    <property type="match status" value="1"/>
</dbReference>
<dbReference type="NCBIfam" id="TIGR00214">
    <property type="entry name" value="lipB"/>
    <property type="match status" value="1"/>
</dbReference>
<dbReference type="GO" id="GO:0016740">
    <property type="term" value="F:transferase activity"/>
    <property type="evidence" value="ECO:0007669"/>
    <property type="project" value="UniProtKB-KW"/>
</dbReference>
<keyword evidence="9" id="KW-1185">Reference proteome</keyword>
<dbReference type="CDD" id="cd16444">
    <property type="entry name" value="LipB"/>
    <property type="match status" value="1"/>
</dbReference>
<name>A0ABN4T7V5_9CLOT</name>
<dbReference type="InterPro" id="IPR000544">
    <property type="entry name" value="Octanoyltransferase"/>
</dbReference>
<dbReference type="InterPro" id="IPR045864">
    <property type="entry name" value="aa-tRNA-synth_II/BPL/LPL"/>
</dbReference>
<accession>A0ABN4T7V5</accession>
<keyword evidence="3 5" id="KW-0012">Acyltransferase</keyword>
<comment type="function">
    <text evidence="4 5 6">Catalyzes the transfer of endogenously produced octanoic acid from octanoyl-acyl-carrier-protein onto the lipoyl domains of lipoate-dependent enzymes. Lipoyl-ACP can also act as a substrate although octanoyl-ACP is likely to be the physiological substrate.</text>
</comment>
<evidence type="ECO:0000256" key="1">
    <source>
        <dbReference type="ARBA" id="ARBA00004821"/>
    </source>
</evidence>
<dbReference type="EMBL" id="CP017603">
    <property type="protein sequence ID" value="AOY76421.1"/>
    <property type="molecule type" value="Genomic_DNA"/>
</dbReference>
<feature type="binding site" evidence="5">
    <location>
        <begin position="144"/>
        <end position="146"/>
    </location>
    <ligand>
        <name>substrate</name>
    </ligand>
</feature>
<comment type="miscellaneous">
    <text evidence="5">In the reaction, the free carboxyl group of octanoic acid is attached via an amide linkage to the epsilon-amino group of a specific lysine residue of lipoyl domains of lipoate-dependent enzymes.</text>
</comment>
<comment type="subcellular location">
    <subcellularLocation>
        <location evidence="5">Cytoplasm</location>
    </subcellularLocation>
</comment>
<dbReference type="SUPFAM" id="SSF55681">
    <property type="entry name" value="Class II aaRS and biotin synthetases"/>
    <property type="match status" value="1"/>
</dbReference>
<evidence type="ECO:0000313" key="8">
    <source>
        <dbReference type="EMBL" id="AOY76421.1"/>
    </source>
</evidence>
<dbReference type="EC" id="2.3.1.181" evidence="5 6"/>
<dbReference type="PROSITE" id="PS01313">
    <property type="entry name" value="LIPB"/>
    <property type="match status" value="1"/>
</dbReference>
<dbReference type="HAMAP" id="MF_00013">
    <property type="entry name" value="LipB"/>
    <property type="match status" value="1"/>
</dbReference>
<dbReference type="InterPro" id="IPR004143">
    <property type="entry name" value="BPL_LPL_catalytic"/>
</dbReference>
<dbReference type="PIRSF" id="PIRSF016262">
    <property type="entry name" value="LPLase"/>
    <property type="match status" value="1"/>
</dbReference>
<dbReference type="InterPro" id="IPR020605">
    <property type="entry name" value="Octanoyltransferase_CS"/>
</dbReference>
<comment type="pathway">
    <text evidence="1 5 6">Protein modification; protein lipoylation via endogenous pathway; protein N(6)-(lipoyl)lysine from octanoyl-[acyl-carrier-protein]: step 1/2.</text>
</comment>